<sequence>MRPGNSTPSAADGYYGASEMAKLGALAAIDAFFSTGSDGQETQGSLLNRRSNIRHCTLLVSPQSPRANVFLALTLPYTLALFNTSSPHHTKTATPQAGPWMNIGAPLFTVVVVGFSLLEARKVDAYSFVHLVIAVAGKTVMLHPEWTFNARRHFRVASERISERLVPHLGLIRARSLHLCPSLIDNHSICRYLMRLTTSAHLQTTTFIFFADGLGQLPKRWPFLAHGCWGWGLGVLLVRGLMEVTGKFGEKSDRDNLEGYSRVEEDVEGDLVRDDRSELIHLACGHCISTTIAISVVTIAPSLIPTYATAIGTCCFVNFKYISLITLAWTVLWFHTYCTSAFTEPIHVEDLTMLSLQTKASGGTSKVKRWIGKALVLLAAAPMVLATFKHGLSGNTMVSFFGELDDLLRSPDSPTTAVNSSGPTDVKAEDVRYSPLSVALPTVDIVVAYYNEPVKGVRRTISRLCSELTWAQVNVVVYHSGIPGFGKQNNTEQDVEEAVDRLRVKTGADLVVARKNVGRDMGAYLQHIFGHYKPYLYPRDLGSDWPFAELLLIWDKFHPDLPMPKDVPISVTYIGQMLLSSATIRKTSRNVWRDLEGILVSEVKDPRHVPGFAWKAQEEGYVGSFMIKYRTDKRVA</sequence>
<name>A0ACC2W7M9_9TREE</name>
<accession>A0ACC2W7M9</accession>
<protein>
    <submittedName>
        <fullName evidence="1">Uncharacterized protein</fullName>
    </submittedName>
</protein>
<keyword evidence="2" id="KW-1185">Reference proteome</keyword>
<evidence type="ECO:0000313" key="2">
    <source>
        <dbReference type="Proteomes" id="UP001230649"/>
    </source>
</evidence>
<reference evidence="1" key="1">
    <citation type="submission" date="2023-04" db="EMBL/GenBank/DDBJ databases">
        <title>Draft Genome sequencing of Naganishia species isolated from polar environments using Oxford Nanopore Technology.</title>
        <authorList>
            <person name="Leo P."/>
            <person name="Venkateswaran K."/>
        </authorList>
    </citation>
    <scope>NUCLEOTIDE SEQUENCE</scope>
    <source>
        <strain evidence="1">MNA-CCFEE 5262</strain>
    </source>
</reference>
<gene>
    <name evidence="1" type="ORF">QFC20_003825</name>
</gene>
<evidence type="ECO:0000313" key="1">
    <source>
        <dbReference type="EMBL" id="KAJ9107100.1"/>
    </source>
</evidence>
<dbReference type="EMBL" id="JASBWS010000038">
    <property type="protein sequence ID" value="KAJ9107100.1"/>
    <property type="molecule type" value="Genomic_DNA"/>
</dbReference>
<proteinExistence type="predicted"/>
<organism evidence="1 2">
    <name type="scientific">Naganishia adeliensis</name>
    <dbReference type="NCBI Taxonomy" id="92952"/>
    <lineage>
        <taxon>Eukaryota</taxon>
        <taxon>Fungi</taxon>
        <taxon>Dikarya</taxon>
        <taxon>Basidiomycota</taxon>
        <taxon>Agaricomycotina</taxon>
        <taxon>Tremellomycetes</taxon>
        <taxon>Filobasidiales</taxon>
        <taxon>Filobasidiaceae</taxon>
        <taxon>Naganishia</taxon>
    </lineage>
</organism>
<comment type="caution">
    <text evidence="1">The sequence shown here is derived from an EMBL/GenBank/DDBJ whole genome shotgun (WGS) entry which is preliminary data.</text>
</comment>
<dbReference type="Proteomes" id="UP001230649">
    <property type="component" value="Unassembled WGS sequence"/>
</dbReference>